<feature type="region of interest" description="Disordered" evidence="1">
    <location>
        <begin position="327"/>
        <end position="346"/>
    </location>
</feature>
<dbReference type="SUPFAM" id="SSF49562">
    <property type="entry name" value="C2 domain (Calcium/lipid-binding domain, CaLB)"/>
    <property type="match status" value="1"/>
</dbReference>
<protein>
    <recommendedName>
        <fullName evidence="2">C2 domain-containing protein</fullName>
    </recommendedName>
</protein>
<dbReference type="Pfam" id="PF00168">
    <property type="entry name" value="C2"/>
    <property type="match status" value="1"/>
</dbReference>
<feature type="compositionally biased region" description="Polar residues" evidence="1">
    <location>
        <begin position="248"/>
        <end position="275"/>
    </location>
</feature>
<reference evidence="3" key="1">
    <citation type="submission" date="2022-07" db="EMBL/GenBank/DDBJ databases">
        <title>Phylogenomic reconstructions and comparative analyses of Kickxellomycotina fungi.</title>
        <authorList>
            <person name="Reynolds N.K."/>
            <person name="Stajich J.E."/>
            <person name="Barry K."/>
            <person name="Grigoriev I.V."/>
            <person name="Crous P."/>
            <person name="Smith M.E."/>
        </authorList>
    </citation>
    <scope>NUCLEOTIDE SEQUENCE</scope>
    <source>
        <strain evidence="3">RSA 1196</strain>
    </source>
</reference>
<dbReference type="PROSITE" id="PS50004">
    <property type="entry name" value="C2"/>
    <property type="match status" value="1"/>
</dbReference>
<dbReference type="EMBL" id="JANBPY010003126">
    <property type="protein sequence ID" value="KAJ1952654.1"/>
    <property type="molecule type" value="Genomic_DNA"/>
</dbReference>
<feature type="region of interest" description="Disordered" evidence="1">
    <location>
        <begin position="217"/>
        <end position="284"/>
    </location>
</feature>
<dbReference type="InterPro" id="IPR035892">
    <property type="entry name" value="C2_domain_sf"/>
</dbReference>
<comment type="caution">
    <text evidence="3">The sequence shown here is derived from an EMBL/GenBank/DDBJ whole genome shotgun (WGS) entry which is preliminary data.</text>
</comment>
<evidence type="ECO:0000313" key="3">
    <source>
        <dbReference type="EMBL" id="KAJ1952654.1"/>
    </source>
</evidence>
<feature type="region of interest" description="Disordered" evidence="1">
    <location>
        <begin position="1"/>
        <end position="30"/>
    </location>
</feature>
<dbReference type="InterPro" id="IPR000008">
    <property type="entry name" value="C2_dom"/>
</dbReference>
<feature type="domain" description="C2" evidence="2">
    <location>
        <begin position="54"/>
        <end position="169"/>
    </location>
</feature>
<dbReference type="Gene3D" id="2.60.40.150">
    <property type="entry name" value="C2 domain"/>
    <property type="match status" value="1"/>
</dbReference>
<sequence>MSHSDGCKANDIGDPPTPASTTRRPPKLITAHSSTTTLGEVTGGPSLCTTTVHARGQPLGPTQPLPEYGKLHVHVLRLLVNVPVRRPYLVLTLGEQIFQSSVSNQATGEWNEGFAFFVTYHTQLFGTCQIDVWDSVTFLPDRHIGRTEIKLALLNGLPPDFTSYYEVWDRKLSSSAVSDVKKREMLSTNVGAIQVRICYQYQRLEDPPSRYERQNLVRVAGSNPQSKINSEGRALSREDHPAEILPADSTQPTRSSSGQTLVTDKINKSTPNSGATVDPETDPQDQALHRRFDRRVQELTQEDGQTPGTRDAWEENWEKLLKDALDDSLTMDSPGGTGEPDSSARTSLLGRTVSRPVEAPSSQPSLFSYLNSVGGYVLSKDTLKVLQSVLRLLYAFNQGVELAPTELLSGLLILEKYH</sequence>
<name>A0A9W8APL0_9FUNG</name>
<accession>A0A9W8APL0</accession>
<dbReference type="Proteomes" id="UP001150925">
    <property type="component" value="Unassembled WGS sequence"/>
</dbReference>
<evidence type="ECO:0000259" key="2">
    <source>
        <dbReference type="PROSITE" id="PS50004"/>
    </source>
</evidence>
<evidence type="ECO:0000256" key="1">
    <source>
        <dbReference type="SAM" id="MobiDB-lite"/>
    </source>
</evidence>
<dbReference type="AlphaFoldDB" id="A0A9W8APL0"/>
<evidence type="ECO:0000313" key="4">
    <source>
        <dbReference type="Proteomes" id="UP001150925"/>
    </source>
</evidence>
<gene>
    <name evidence="3" type="ORF">IWQ62_006174</name>
</gene>
<organism evidence="3 4">
    <name type="scientific">Dispira parvispora</name>
    <dbReference type="NCBI Taxonomy" id="1520584"/>
    <lineage>
        <taxon>Eukaryota</taxon>
        <taxon>Fungi</taxon>
        <taxon>Fungi incertae sedis</taxon>
        <taxon>Zoopagomycota</taxon>
        <taxon>Kickxellomycotina</taxon>
        <taxon>Dimargaritomycetes</taxon>
        <taxon>Dimargaritales</taxon>
        <taxon>Dimargaritaceae</taxon>
        <taxon>Dispira</taxon>
    </lineage>
</organism>
<dbReference type="CDD" id="cd00030">
    <property type="entry name" value="C2"/>
    <property type="match status" value="1"/>
</dbReference>
<dbReference type="OrthoDB" id="438440at2759"/>
<keyword evidence="4" id="KW-1185">Reference proteome</keyword>
<feature type="non-terminal residue" evidence="3">
    <location>
        <position position="418"/>
    </location>
</feature>
<proteinExistence type="predicted"/>